<dbReference type="OrthoDB" id="9771846at2"/>
<dbReference type="PANTHER" id="PTHR43179:SF12">
    <property type="entry name" value="GALACTOFURANOSYLTRANSFERASE GLFT2"/>
    <property type="match status" value="1"/>
</dbReference>
<dbReference type="InterPro" id="IPR029044">
    <property type="entry name" value="Nucleotide-diphossugar_trans"/>
</dbReference>
<organism evidence="5 6">
    <name type="scientific">Antarcticibacterium flavum</name>
    <dbReference type="NCBI Taxonomy" id="2058175"/>
    <lineage>
        <taxon>Bacteria</taxon>
        <taxon>Pseudomonadati</taxon>
        <taxon>Bacteroidota</taxon>
        <taxon>Flavobacteriia</taxon>
        <taxon>Flavobacteriales</taxon>
        <taxon>Flavobacteriaceae</taxon>
        <taxon>Antarcticibacterium</taxon>
    </lineage>
</organism>
<dbReference type="GO" id="GO:0016757">
    <property type="term" value="F:glycosyltransferase activity"/>
    <property type="evidence" value="ECO:0007669"/>
    <property type="project" value="UniProtKB-KW"/>
</dbReference>
<feature type="domain" description="Glycosyltransferase 2-like" evidence="4">
    <location>
        <begin position="5"/>
        <end position="121"/>
    </location>
</feature>
<reference evidence="5 6" key="1">
    <citation type="submission" date="2019-06" db="EMBL/GenBank/DDBJ databases">
        <title>Complete genome sequence of Antarcticibacterium flavum KCTC 52984T from an Antarctic marine sediment.</title>
        <authorList>
            <person name="Lee Y.M."/>
            <person name="Shin S.C."/>
        </authorList>
    </citation>
    <scope>NUCLEOTIDE SEQUENCE [LARGE SCALE GENOMIC DNA]</scope>
    <source>
        <strain evidence="5 6">KCTC 52984</strain>
    </source>
</reference>
<keyword evidence="6" id="KW-1185">Reference proteome</keyword>
<keyword evidence="2" id="KW-0328">Glycosyltransferase</keyword>
<evidence type="ECO:0000313" key="5">
    <source>
        <dbReference type="EMBL" id="QCY70840.1"/>
    </source>
</evidence>
<keyword evidence="3 5" id="KW-0808">Transferase</keyword>
<dbReference type="KEGG" id="afla:FHG64_16365"/>
<dbReference type="Gene3D" id="3.90.550.10">
    <property type="entry name" value="Spore Coat Polysaccharide Biosynthesis Protein SpsA, Chain A"/>
    <property type="match status" value="1"/>
</dbReference>
<dbReference type="Pfam" id="PF00535">
    <property type="entry name" value="Glycos_transf_2"/>
    <property type="match status" value="1"/>
</dbReference>
<dbReference type="EMBL" id="CP040812">
    <property type="protein sequence ID" value="QCY70840.1"/>
    <property type="molecule type" value="Genomic_DNA"/>
</dbReference>
<name>A0A5B7X6R3_9FLAO</name>
<dbReference type="Proteomes" id="UP000309016">
    <property type="component" value="Chromosome"/>
</dbReference>
<dbReference type="SUPFAM" id="SSF53448">
    <property type="entry name" value="Nucleotide-diphospho-sugar transferases"/>
    <property type="match status" value="1"/>
</dbReference>
<sequence length="330" mass="38138">MTIGVVILNWNGLELLKRFLPDVVKYSADARVYVADNASTDTSVKYVKENFPEVEIIQNEINGGYAKGYNDALAKVPEDIFILLNSDVQVTPHWLEGIKVVFQKDPAVAVVQPKILDYKRPEYFEYAGAAGGFIDRFGYPYCRGRIFTTLEKDEGQYDDETEIFWASGACLAIRKDRYYEAGALDENYFAHQEEIDLCWRLKNLGYKIKYTSSSIVYHVGGATLNSMHPRKTFYNFRNSLYNLVKNLPSHQLVWTIFVRMILDGVAAMMFLFQGKTAHFTAVFKAHLNFYKRLLLLLRERKKVVKNTRYFSKNSVVCSYFLKGEKKFSHF</sequence>
<dbReference type="PANTHER" id="PTHR43179">
    <property type="entry name" value="RHAMNOSYLTRANSFERASE WBBL"/>
    <property type="match status" value="1"/>
</dbReference>
<evidence type="ECO:0000313" key="6">
    <source>
        <dbReference type="Proteomes" id="UP000309016"/>
    </source>
</evidence>
<comment type="similarity">
    <text evidence="1">Belongs to the glycosyltransferase 2 family.</text>
</comment>
<dbReference type="AlphaFoldDB" id="A0A5B7X6R3"/>
<evidence type="ECO:0000256" key="3">
    <source>
        <dbReference type="ARBA" id="ARBA00022679"/>
    </source>
</evidence>
<evidence type="ECO:0000256" key="1">
    <source>
        <dbReference type="ARBA" id="ARBA00006739"/>
    </source>
</evidence>
<protein>
    <submittedName>
        <fullName evidence="5">Glycosyltransferase family 2 protein</fullName>
    </submittedName>
</protein>
<dbReference type="InterPro" id="IPR001173">
    <property type="entry name" value="Glyco_trans_2-like"/>
</dbReference>
<dbReference type="CDD" id="cd04186">
    <property type="entry name" value="GT_2_like_c"/>
    <property type="match status" value="1"/>
</dbReference>
<gene>
    <name evidence="5" type="ORF">FHG64_16365</name>
</gene>
<proteinExistence type="inferred from homology"/>
<dbReference type="RefSeq" id="WP_139067398.1">
    <property type="nucleotide sequence ID" value="NZ_CP040812.1"/>
</dbReference>
<accession>A0A5B7X6R3</accession>
<evidence type="ECO:0000259" key="4">
    <source>
        <dbReference type="Pfam" id="PF00535"/>
    </source>
</evidence>
<evidence type="ECO:0000256" key="2">
    <source>
        <dbReference type="ARBA" id="ARBA00022676"/>
    </source>
</evidence>